<organism evidence="3 4">
    <name type="scientific">Burkholderia aenigmatica</name>
    <dbReference type="NCBI Taxonomy" id="2015348"/>
    <lineage>
        <taxon>Bacteria</taxon>
        <taxon>Pseudomonadati</taxon>
        <taxon>Pseudomonadota</taxon>
        <taxon>Betaproteobacteria</taxon>
        <taxon>Burkholderiales</taxon>
        <taxon>Burkholderiaceae</taxon>
        <taxon>Burkholderia</taxon>
        <taxon>Burkholderia cepacia complex</taxon>
    </lineage>
</organism>
<dbReference type="Gene3D" id="2.60.40.10">
    <property type="entry name" value="Immunoglobulins"/>
    <property type="match status" value="1"/>
</dbReference>
<dbReference type="RefSeq" id="WP_089452300.1">
    <property type="nucleotide sequence ID" value="NZ_NKFA01000008.1"/>
</dbReference>
<reference evidence="3 4" key="2">
    <citation type="submission" date="2017-08" db="EMBL/GenBank/DDBJ databases">
        <title>WGS of novel Burkholderia cepaca complex species.</title>
        <authorList>
            <person name="Lipuma J."/>
            <person name="Spilker T."/>
        </authorList>
    </citation>
    <scope>NUCLEOTIDE SEQUENCE [LARGE SCALE GENOMIC DNA]</scope>
    <source>
        <strain evidence="3 4">AU17325</strain>
    </source>
</reference>
<sequence length="279" mass="30233">MNDAVSGLHRGCARRRRTRVRAAVALAMAVAAGTARAAASVMIWPIDPVIESDQRAAALWLENRDMKPVTLQVRVLGWREAGGEDLYAEDQTRVAGSPPMTTVPPGKRQLIRLTRLTDVAPGAEDAYRVLIDEIPQPDDDTAQSGGQASLGVKFQMHYSIPLFVYGAGLRAKAPAEPSSGQAGVGQPRLGWRIEHEGGKRWLAIENRGPVHARLTQVALVAQGERSDVARGLLGYVLPGARMRWVLPDAVRETPQARLVATVNGEHDVAIEPEPADMKR</sequence>
<feature type="signal peptide" evidence="1">
    <location>
        <begin position="1"/>
        <end position="37"/>
    </location>
</feature>
<dbReference type="InterPro" id="IPR013783">
    <property type="entry name" value="Ig-like_fold"/>
</dbReference>
<evidence type="ECO:0000313" key="4">
    <source>
        <dbReference type="Proteomes" id="UP000214600"/>
    </source>
</evidence>
<keyword evidence="1" id="KW-0732">Signal</keyword>
<dbReference type="GO" id="GO:0071555">
    <property type="term" value="P:cell wall organization"/>
    <property type="evidence" value="ECO:0007669"/>
    <property type="project" value="InterPro"/>
</dbReference>
<dbReference type="AlphaFoldDB" id="A0A228IIT9"/>
<evidence type="ECO:0000256" key="1">
    <source>
        <dbReference type="SAM" id="SignalP"/>
    </source>
</evidence>
<protein>
    <submittedName>
        <fullName evidence="3">Molecular chaperone</fullName>
    </submittedName>
</protein>
<evidence type="ECO:0000259" key="2">
    <source>
        <dbReference type="Pfam" id="PF00345"/>
    </source>
</evidence>
<accession>A0A228IIT9</accession>
<dbReference type="OrthoDB" id="511700at2"/>
<proteinExistence type="predicted"/>
<dbReference type="Pfam" id="PF00345">
    <property type="entry name" value="PapD_N"/>
    <property type="match status" value="1"/>
</dbReference>
<dbReference type="InterPro" id="IPR008962">
    <property type="entry name" value="PapD-like_sf"/>
</dbReference>
<dbReference type="GO" id="GO:0030288">
    <property type="term" value="C:outer membrane-bounded periplasmic space"/>
    <property type="evidence" value="ECO:0007669"/>
    <property type="project" value="InterPro"/>
</dbReference>
<evidence type="ECO:0000313" key="3">
    <source>
        <dbReference type="EMBL" id="OXI42321.1"/>
    </source>
</evidence>
<dbReference type="SUPFAM" id="SSF49354">
    <property type="entry name" value="PapD-like"/>
    <property type="match status" value="1"/>
</dbReference>
<comment type="caution">
    <text evidence="3">The sequence shown here is derived from an EMBL/GenBank/DDBJ whole genome shotgun (WGS) entry which is preliminary data.</text>
</comment>
<dbReference type="EMBL" id="NKFA01000008">
    <property type="protein sequence ID" value="OXI42321.1"/>
    <property type="molecule type" value="Genomic_DNA"/>
</dbReference>
<feature type="domain" description="Pili assembly chaperone N-terminal" evidence="2">
    <location>
        <begin position="50"/>
        <end position="165"/>
    </location>
</feature>
<gene>
    <name evidence="3" type="ORF">CFB84_24170</name>
</gene>
<dbReference type="InterPro" id="IPR016147">
    <property type="entry name" value="Pili_assmbl_chaperone_N"/>
</dbReference>
<feature type="chain" id="PRO_5012624141" evidence="1">
    <location>
        <begin position="38"/>
        <end position="279"/>
    </location>
</feature>
<dbReference type="Proteomes" id="UP000214600">
    <property type="component" value="Unassembled WGS sequence"/>
</dbReference>
<name>A0A228IIT9_9BURK</name>
<reference evidence="4" key="1">
    <citation type="submission" date="2017-06" db="EMBL/GenBank/DDBJ databases">
        <authorList>
            <person name="LiPuma J."/>
            <person name="Spilker T."/>
        </authorList>
    </citation>
    <scope>NUCLEOTIDE SEQUENCE [LARGE SCALE GENOMIC DNA]</scope>
    <source>
        <strain evidence="4">AU17325</strain>
    </source>
</reference>
<dbReference type="InterPro" id="IPR050643">
    <property type="entry name" value="Periplasmic_pilus_chap"/>
</dbReference>
<dbReference type="PANTHER" id="PTHR30251">
    <property type="entry name" value="PILUS ASSEMBLY CHAPERONE"/>
    <property type="match status" value="1"/>
</dbReference>
<dbReference type="PANTHER" id="PTHR30251:SF4">
    <property type="entry name" value="SLR1668 PROTEIN"/>
    <property type="match status" value="1"/>
</dbReference>